<keyword evidence="1" id="KW-0472">Membrane</keyword>
<evidence type="ECO:0000313" key="3">
    <source>
        <dbReference type="Proteomes" id="UP000516415"/>
    </source>
</evidence>
<reference evidence="2 3" key="1">
    <citation type="submission" date="2020-07" db="EMBL/GenBank/DDBJ databases">
        <authorList>
            <person name="Martino G."/>
            <person name="Holtappels D."/>
            <person name="Wagemans J."/>
            <person name="Lavigne R."/>
            <person name="Turina M."/>
            <person name="Ciuffo M."/>
        </authorList>
    </citation>
    <scope>NUCLEOTIDE SEQUENCE [LARGE SCALE GENOMIC DNA]</scope>
</reference>
<keyword evidence="1" id="KW-0812">Transmembrane</keyword>
<keyword evidence="3" id="KW-1185">Reference proteome</keyword>
<keyword evidence="1" id="KW-1133">Transmembrane helix</keyword>
<sequence>MAVITTIVAIMAVAMAVGWVVVLVWELLCLVVLRVVSVVQCSMMHSQMTNQKKLHLHKQPVHQLLTTQPQ</sequence>
<organism evidence="2 3">
    <name type="scientific">Pseudomonas phage phiK7A1</name>
    <dbReference type="NCBI Taxonomy" id="2759194"/>
    <lineage>
        <taxon>Viruses</taxon>
        <taxon>Duplodnaviria</taxon>
        <taxon>Heunggongvirae</taxon>
        <taxon>Uroviricota</taxon>
        <taxon>Caudoviricetes</taxon>
        <taxon>Vandenendeviridae</taxon>
        <taxon>Gorskivirinae</taxon>
        <taxon>Torinovirus</taxon>
        <taxon>Torinovirus K7A1</taxon>
    </lineage>
</organism>
<proteinExistence type="predicted"/>
<feature type="transmembrane region" description="Helical" evidence="1">
    <location>
        <begin position="6"/>
        <end position="36"/>
    </location>
</feature>
<name>A0A7H0XFM9_9CAUD</name>
<protein>
    <submittedName>
        <fullName evidence="2">Uncharacterized protein</fullName>
    </submittedName>
</protein>
<evidence type="ECO:0000256" key="1">
    <source>
        <dbReference type="SAM" id="Phobius"/>
    </source>
</evidence>
<evidence type="ECO:0000313" key="2">
    <source>
        <dbReference type="EMBL" id="QNR53819.1"/>
    </source>
</evidence>
<accession>A0A7H0XFM9</accession>
<dbReference type="EMBL" id="MT740307">
    <property type="protein sequence ID" value="QNR53819.1"/>
    <property type="molecule type" value="Genomic_DNA"/>
</dbReference>
<dbReference type="Proteomes" id="UP000516415">
    <property type="component" value="Segment"/>
</dbReference>
<gene>
    <name evidence="2" type="ORF">phiK7A1_029c</name>
</gene>